<gene>
    <name evidence="7" type="primary">prsA</name>
    <name evidence="10" type="ORF">EFBL_2788</name>
</gene>
<keyword evidence="5" id="KW-0564">Palmitate</keyword>
<dbReference type="GO" id="GO:0005886">
    <property type="term" value="C:plasma membrane"/>
    <property type="evidence" value="ECO:0007669"/>
    <property type="project" value="UniProtKB-SubCell"/>
</dbReference>
<dbReference type="InterPro" id="IPR027304">
    <property type="entry name" value="Trigger_fact/SurA_dom_sf"/>
</dbReference>
<dbReference type="InterPro" id="IPR050245">
    <property type="entry name" value="PrsA_foldase"/>
</dbReference>
<organism evidence="10 11">
    <name type="scientific">Effusibacillus lacus</name>
    <dbReference type="NCBI Taxonomy" id="1348429"/>
    <lineage>
        <taxon>Bacteria</taxon>
        <taxon>Bacillati</taxon>
        <taxon>Bacillota</taxon>
        <taxon>Bacilli</taxon>
        <taxon>Bacillales</taxon>
        <taxon>Alicyclobacillaceae</taxon>
        <taxon>Effusibacillus</taxon>
    </lineage>
</organism>
<dbReference type="PROSITE" id="PS50198">
    <property type="entry name" value="PPIC_PPIASE_2"/>
    <property type="match status" value="1"/>
</dbReference>
<dbReference type="HAMAP" id="MF_01145">
    <property type="entry name" value="Foldase_PrsA"/>
    <property type="match status" value="1"/>
</dbReference>
<comment type="subcellular location">
    <subcellularLocation>
        <location evidence="1">Cell membrane</location>
        <topology evidence="1">Lipid-anchor</topology>
    </subcellularLocation>
</comment>
<comment type="caution">
    <text evidence="10">The sequence shown here is derived from an EMBL/GenBank/DDBJ whole genome shotgun (WGS) entry which is preliminary data.</text>
</comment>
<keyword evidence="6" id="KW-0449">Lipoprotein</keyword>
<dbReference type="Pfam" id="PF13624">
    <property type="entry name" value="SurA_N_3"/>
    <property type="match status" value="1"/>
</dbReference>
<dbReference type="SUPFAM" id="SSF109998">
    <property type="entry name" value="Triger factor/SurA peptide-binding domain-like"/>
    <property type="match status" value="1"/>
</dbReference>
<evidence type="ECO:0000259" key="9">
    <source>
        <dbReference type="PROSITE" id="PS50198"/>
    </source>
</evidence>
<comment type="catalytic activity">
    <reaction evidence="7">
        <text>[protein]-peptidylproline (omega=180) = [protein]-peptidylproline (omega=0)</text>
        <dbReference type="Rhea" id="RHEA:16237"/>
        <dbReference type="Rhea" id="RHEA-COMP:10747"/>
        <dbReference type="Rhea" id="RHEA-COMP:10748"/>
        <dbReference type="ChEBI" id="CHEBI:83833"/>
        <dbReference type="ChEBI" id="CHEBI:83834"/>
        <dbReference type="EC" id="5.2.1.8"/>
    </reaction>
</comment>
<dbReference type="PANTHER" id="PTHR47245">
    <property type="entry name" value="PEPTIDYLPROLYL ISOMERASE"/>
    <property type="match status" value="1"/>
</dbReference>
<dbReference type="GO" id="GO:0003755">
    <property type="term" value="F:peptidyl-prolyl cis-trans isomerase activity"/>
    <property type="evidence" value="ECO:0007669"/>
    <property type="project" value="UniProtKB-UniRule"/>
</dbReference>
<dbReference type="EMBL" id="BDUF01000086">
    <property type="protein sequence ID" value="GAX91122.1"/>
    <property type="molecule type" value="Genomic_DNA"/>
</dbReference>
<dbReference type="PANTHER" id="PTHR47245:SF2">
    <property type="entry name" value="PEPTIDYL-PROLYL CIS-TRANS ISOMERASE HP_0175-RELATED"/>
    <property type="match status" value="1"/>
</dbReference>
<dbReference type="RefSeq" id="WP_165912409.1">
    <property type="nucleotide sequence ID" value="NZ_BDUF01000086.1"/>
</dbReference>
<accession>A0A292YE62</accession>
<evidence type="ECO:0000256" key="1">
    <source>
        <dbReference type="ARBA" id="ARBA00004193"/>
    </source>
</evidence>
<dbReference type="GO" id="GO:0006457">
    <property type="term" value="P:protein folding"/>
    <property type="evidence" value="ECO:0007669"/>
    <property type="project" value="UniProtKB-UniRule"/>
</dbReference>
<dbReference type="Gene3D" id="1.10.4030.10">
    <property type="entry name" value="Porin chaperone SurA, peptide-binding domain"/>
    <property type="match status" value="1"/>
</dbReference>
<keyword evidence="3 7" id="KW-1003">Cell membrane</keyword>
<dbReference type="EC" id="5.2.1.8" evidence="7"/>
<dbReference type="SUPFAM" id="SSF54534">
    <property type="entry name" value="FKBP-like"/>
    <property type="match status" value="1"/>
</dbReference>
<sequence>MKQWWYTVGGAAVGAALVGAIWFFRADGTVLATVGDQKITQQQLQTELEKLGGSRVLLQLINEQVVEQAAKKNKIVVSDQEIEPELARLKKQFPSEEQFKQSLEMDGITVDQLKDQIRSHILLVKLASKDVQITEEDLKKHYEEHGKEYGEQEKVKARHILVDTEEEAKAIRDRLIKGEDFAKLAKEKSKDRVSAEKGGDLGYFEQGVMAPEFDKAAFTSKVGDLSEPVKTQFGYHIIQVVEKKEAKIPAFEEVRFQMELGVRKEKGIPAEQLLPELHKQVDIKISSDQYKDVLNQPLLPIQ</sequence>
<feature type="domain" description="PpiC" evidence="9">
    <location>
        <begin position="152"/>
        <end position="242"/>
    </location>
</feature>
<keyword evidence="7 8" id="KW-0697">Rotamase</keyword>
<reference evidence="11" key="1">
    <citation type="submission" date="2017-07" db="EMBL/GenBank/DDBJ databases">
        <title>Draft genome sequence of Effusibacillus lacus strain skLN1.</title>
        <authorList>
            <person name="Watanabe M."/>
            <person name="Kojima H."/>
            <person name="Fukui M."/>
        </authorList>
    </citation>
    <scope>NUCLEOTIDE SEQUENCE [LARGE SCALE GENOMIC DNA]</scope>
    <source>
        <strain evidence="11">skLN1</strain>
    </source>
</reference>
<dbReference type="InterPro" id="IPR046357">
    <property type="entry name" value="PPIase_dom_sf"/>
</dbReference>
<evidence type="ECO:0000313" key="10">
    <source>
        <dbReference type="EMBL" id="GAX91122.1"/>
    </source>
</evidence>
<keyword evidence="7" id="KW-0732">Signal</keyword>
<name>A0A292YE62_9BACL</name>
<evidence type="ECO:0000256" key="3">
    <source>
        <dbReference type="ARBA" id="ARBA00022475"/>
    </source>
</evidence>
<dbReference type="InterPro" id="IPR000297">
    <property type="entry name" value="PPIase_PpiC"/>
</dbReference>
<evidence type="ECO:0000256" key="6">
    <source>
        <dbReference type="ARBA" id="ARBA00023288"/>
    </source>
</evidence>
<dbReference type="Proteomes" id="UP000217785">
    <property type="component" value="Unassembled WGS sequence"/>
</dbReference>
<dbReference type="Gene3D" id="3.10.50.40">
    <property type="match status" value="1"/>
</dbReference>
<keyword evidence="11" id="KW-1185">Reference proteome</keyword>
<protein>
    <recommendedName>
        <fullName evidence="7">Foldase protein PrsA</fullName>
        <ecNumber evidence="7">5.2.1.8</ecNumber>
    </recommendedName>
</protein>
<evidence type="ECO:0000256" key="4">
    <source>
        <dbReference type="ARBA" id="ARBA00023136"/>
    </source>
</evidence>
<dbReference type="AlphaFoldDB" id="A0A292YE62"/>
<proteinExistence type="inferred from homology"/>
<keyword evidence="4 7" id="KW-0472">Membrane</keyword>
<evidence type="ECO:0000256" key="7">
    <source>
        <dbReference type="HAMAP-Rule" id="MF_01145"/>
    </source>
</evidence>
<dbReference type="InterPro" id="IPR023059">
    <property type="entry name" value="Foldase_PrsA"/>
</dbReference>
<keyword evidence="7 8" id="KW-0413">Isomerase</keyword>
<dbReference type="Pfam" id="PF13616">
    <property type="entry name" value="Rotamase_3"/>
    <property type="match status" value="1"/>
</dbReference>
<dbReference type="InterPro" id="IPR023058">
    <property type="entry name" value="PPIase_PpiC_CS"/>
</dbReference>
<dbReference type="PROSITE" id="PS01096">
    <property type="entry name" value="PPIC_PPIASE_1"/>
    <property type="match status" value="1"/>
</dbReference>
<evidence type="ECO:0000256" key="2">
    <source>
        <dbReference type="ARBA" id="ARBA00006071"/>
    </source>
</evidence>
<evidence type="ECO:0000256" key="8">
    <source>
        <dbReference type="PROSITE-ProRule" id="PRU00278"/>
    </source>
</evidence>
<evidence type="ECO:0000313" key="11">
    <source>
        <dbReference type="Proteomes" id="UP000217785"/>
    </source>
</evidence>
<comment type="similarity">
    <text evidence="2 7">Belongs to the PrsA family.</text>
</comment>
<evidence type="ECO:0000256" key="5">
    <source>
        <dbReference type="ARBA" id="ARBA00023139"/>
    </source>
</evidence>
<comment type="function">
    <text evidence="7">Plays a major role in protein secretion by helping the post-translocational extracellular folding of several secreted proteins.</text>
</comment>